<dbReference type="GeneID" id="303366847"/>
<dbReference type="InterPro" id="IPR050079">
    <property type="entry name" value="DEAD_box_RNA_helicase"/>
</dbReference>
<keyword evidence="2" id="KW-0378">Hydrolase</keyword>
<dbReference type="Gene3D" id="3.40.50.300">
    <property type="entry name" value="P-loop containing nucleotide triphosphate hydrolases"/>
    <property type="match status" value="2"/>
</dbReference>
<dbReference type="GO" id="GO:0003676">
    <property type="term" value="F:nucleic acid binding"/>
    <property type="evidence" value="ECO:0007669"/>
    <property type="project" value="InterPro"/>
</dbReference>
<feature type="compositionally biased region" description="Basic and acidic residues" evidence="7">
    <location>
        <begin position="392"/>
        <end position="424"/>
    </location>
</feature>
<dbReference type="GO" id="GO:0016787">
    <property type="term" value="F:hydrolase activity"/>
    <property type="evidence" value="ECO:0007669"/>
    <property type="project" value="UniProtKB-KW"/>
</dbReference>
<accession>A0A1T4LKQ2</accession>
<dbReference type="InterPro" id="IPR027417">
    <property type="entry name" value="P-loop_NTPase"/>
</dbReference>
<dbReference type="AlphaFoldDB" id="A0A1T4LKQ2"/>
<dbReference type="SMART" id="SM00487">
    <property type="entry name" value="DEXDc"/>
    <property type="match status" value="1"/>
</dbReference>
<dbReference type="SUPFAM" id="SSF52540">
    <property type="entry name" value="P-loop containing nucleoside triphosphate hydrolases"/>
    <property type="match status" value="1"/>
</dbReference>
<dbReference type="InterPro" id="IPR014014">
    <property type="entry name" value="RNA_helicase_DEAD_Q_motif"/>
</dbReference>
<dbReference type="PROSITE" id="PS51194">
    <property type="entry name" value="HELICASE_CTER"/>
    <property type="match status" value="1"/>
</dbReference>
<keyword evidence="4" id="KW-0067">ATP-binding</keyword>
<dbReference type="PANTHER" id="PTHR47959">
    <property type="entry name" value="ATP-DEPENDENT RNA HELICASE RHLE-RELATED"/>
    <property type="match status" value="1"/>
</dbReference>
<evidence type="ECO:0000256" key="4">
    <source>
        <dbReference type="ARBA" id="ARBA00022840"/>
    </source>
</evidence>
<evidence type="ECO:0000259" key="10">
    <source>
        <dbReference type="PROSITE" id="PS51195"/>
    </source>
</evidence>
<feature type="domain" description="Helicase ATP-binding" evidence="8">
    <location>
        <begin position="32"/>
        <end position="206"/>
    </location>
</feature>
<dbReference type="Proteomes" id="UP000190395">
    <property type="component" value="Unassembled WGS sequence"/>
</dbReference>
<reference evidence="11 12" key="1">
    <citation type="submission" date="2017-02" db="EMBL/GenBank/DDBJ databases">
        <authorList>
            <person name="Peterson S.W."/>
        </authorList>
    </citation>
    <scope>NUCLEOTIDE SEQUENCE [LARGE SCALE GENOMIC DNA]</scope>
    <source>
        <strain evidence="11 12">ATCC BAA-909</strain>
    </source>
</reference>
<keyword evidence="3 11" id="KW-0347">Helicase</keyword>
<dbReference type="GO" id="GO:0005829">
    <property type="term" value="C:cytosol"/>
    <property type="evidence" value="ECO:0007669"/>
    <property type="project" value="TreeGrafter"/>
</dbReference>
<dbReference type="CDD" id="cd00268">
    <property type="entry name" value="DEADc"/>
    <property type="match status" value="1"/>
</dbReference>
<dbReference type="Pfam" id="PF00270">
    <property type="entry name" value="DEAD"/>
    <property type="match status" value="1"/>
</dbReference>
<dbReference type="SMART" id="SM00490">
    <property type="entry name" value="HELICc"/>
    <property type="match status" value="1"/>
</dbReference>
<dbReference type="InterPro" id="IPR001650">
    <property type="entry name" value="Helicase_C-like"/>
</dbReference>
<evidence type="ECO:0000313" key="12">
    <source>
        <dbReference type="Proteomes" id="UP000190395"/>
    </source>
</evidence>
<dbReference type="InterPro" id="IPR014001">
    <property type="entry name" value="Helicase_ATP-bd"/>
</dbReference>
<feature type="short sequence motif" description="Q motif" evidence="6">
    <location>
        <begin position="1"/>
        <end position="29"/>
    </location>
</feature>
<feature type="compositionally biased region" description="Basic and acidic residues" evidence="7">
    <location>
        <begin position="538"/>
        <end position="549"/>
    </location>
</feature>
<organism evidence="11 12">
    <name type="scientific">Treponema berlinense</name>
    <dbReference type="NCBI Taxonomy" id="225004"/>
    <lineage>
        <taxon>Bacteria</taxon>
        <taxon>Pseudomonadati</taxon>
        <taxon>Spirochaetota</taxon>
        <taxon>Spirochaetia</taxon>
        <taxon>Spirochaetales</taxon>
        <taxon>Treponemataceae</taxon>
        <taxon>Treponema</taxon>
    </lineage>
</organism>
<feature type="domain" description="DEAD-box RNA helicase Q" evidence="10">
    <location>
        <begin position="1"/>
        <end position="29"/>
    </location>
</feature>
<dbReference type="STRING" id="225004.SAMN02745152_00579"/>
<dbReference type="OrthoDB" id="9805696at2"/>
<protein>
    <submittedName>
        <fullName evidence="11">ATP-dependent RNA helicase RhlB</fullName>
    </submittedName>
</protein>
<gene>
    <name evidence="11" type="ORF">SAMN02745152_00579</name>
</gene>
<dbReference type="InterPro" id="IPR044742">
    <property type="entry name" value="DEAD/DEAH_RhlB"/>
</dbReference>
<evidence type="ECO:0000313" key="11">
    <source>
        <dbReference type="EMBL" id="SJZ55310.1"/>
    </source>
</evidence>
<dbReference type="CDD" id="cd18787">
    <property type="entry name" value="SF2_C_DEAD"/>
    <property type="match status" value="1"/>
</dbReference>
<dbReference type="GO" id="GO:0005524">
    <property type="term" value="F:ATP binding"/>
    <property type="evidence" value="ECO:0007669"/>
    <property type="project" value="UniProtKB-KW"/>
</dbReference>
<feature type="region of interest" description="Disordered" evidence="7">
    <location>
        <begin position="460"/>
        <end position="549"/>
    </location>
</feature>
<feature type="region of interest" description="Disordered" evidence="7">
    <location>
        <begin position="392"/>
        <end position="443"/>
    </location>
</feature>
<evidence type="ECO:0000256" key="1">
    <source>
        <dbReference type="ARBA" id="ARBA00022741"/>
    </source>
</evidence>
<keyword evidence="12" id="KW-1185">Reference proteome</keyword>
<evidence type="ECO:0000256" key="3">
    <source>
        <dbReference type="ARBA" id="ARBA00022806"/>
    </source>
</evidence>
<keyword evidence="1" id="KW-0547">Nucleotide-binding</keyword>
<evidence type="ECO:0000256" key="6">
    <source>
        <dbReference type="PROSITE-ProRule" id="PRU00552"/>
    </source>
</evidence>
<dbReference type="PROSITE" id="PS51195">
    <property type="entry name" value="Q_MOTIF"/>
    <property type="match status" value="1"/>
</dbReference>
<proteinExistence type="inferred from homology"/>
<dbReference type="Pfam" id="PF00271">
    <property type="entry name" value="Helicase_C"/>
    <property type="match status" value="1"/>
</dbReference>
<feature type="domain" description="Helicase C-terminal" evidence="9">
    <location>
        <begin position="217"/>
        <end position="378"/>
    </location>
</feature>
<dbReference type="InterPro" id="IPR011545">
    <property type="entry name" value="DEAD/DEAH_box_helicase_dom"/>
</dbReference>
<evidence type="ECO:0000256" key="5">
    <source>
        <dbReference type="ARBA" id="ARBA00038437"/>
    </source>
</evidence>
<feature type="compositionally biased region" description="Low complexity" evidence="7">
    <location>
        <begin position="465"/>
        <end position="503"/>
    </location>
</feature>
<evidence type="ECO:0000256" key="7">
    <source>
        <dbReference type="SAM" id="MobiDB-lite"/>
    </source>
</evidence>
<feature type="compositionally biased region" description="Polar residues" evidence="7">
    <location>
        <begin position="514"/>
        <end position="524"/>
    </location>
</feature>
<dbReference type="RefSeq" id="WP_078930451.1">
    <property type="nucleotide sequence ID" value="NZ_CAMCOW010000017.1"/>
</dbReference>
<dbReference type="PANTHER" id="PTHR47959:SF10">
    <property type="entry name" value="ATP-DEPENDENT RNA HELICASE RHLB"/>
    <property type="match status" value="1"/>
</dbReference>
<dbReference type="PROSITE" id="PS51192">
    <property type="entry name" value="HELICASE_ATP_BIND_1"/>
    <property type="match status" value="1"/>
</dbReference>
<dbReference type="EMBL" id="FUXC01000002">
    <property type="protein sequence ID" value="SJZ55310.1"/>
    <property type="molecule type" value="Genomic_DNA"/>
</dbReference>
<dbReference type="GO" id="GO:0003724">
    <property type="term" value="F:RNA helicase activity"/>
    <property type="evidence" value="ECO:0007669"/>
    <property type="project" value="InterPro"/>
</dbReference>
<comment type="similarity">
    <text evidence="5">Belongs to the DEAD box helicase family.</text>
</comment>
<name>A0A1T4LKQ2_9SPIR</name>
<evidence type="ECO:0000256" key="2">
    <source>
        <dbReference type="ARBA" id="ARBA00022801"/>
    </source>
</evidence>
<evidence type="ECO:0000259" key="9">
    <source>
        <dbReference type="PROSITE" id="PS51194"/>
    </source>
</evidence>
<sequence>MNYSELNLNESLFKGIDEAGYVECTPVQKQVLEVSLDGSDLYVQSQTGTGKTAAFLVTIMQQLLSGGKSEGKKALVMVPTRELAVQVEEEAKKLGKFSGLETASFYGGVGYENQIDELKKGVDIIVGTPGRIIDLHESKKMDLNSVAYLAIDEADRMFDMGFYPDLCKIVKFLPGSDVRQTMLFSATLNSYVKNLAWEYTKDAKEIVIEANNITVDEIDQELIHVASDDKIPLLLGILQKENPESLIIFCNTKKMCEILSKRLKLNGVKNEFIIGDLPQSRRLKIMDNFKDGKIKCLIATDVAARGIDVNDLAMVVNFDLPNEAENYVHRIGRTARAGKSGKAYSFCSEQDVYSLMPIERYIEKQIPSRLAVQEEFVEDKSRNVYIKLDSEKKREEREQKQKSFSRRSERKQSGKSAGRYEKKANSNSSAKRRTTDEELAKLSGMTADERMKYYKEKYSNLSKTGSSVSENGGNSKKSSASKNSAKNASSSKNGKSVKNAKNNFSKTGGKKSPQKQNFNGQNKKTALKASAKNNKKTGIFDRIKKFFSK</sequence>
<evidence type="ECO:0000259" key="8">
    <source>
        <dbReference type="PROSITE" id="PS51192"/>
    </source>
</evidence>